<proteinExistence type="inferred from homology"/>
<evidence type="ECO:0000256" key="1">
    <source>
        <dbReference type="ARBA" id="ARBA00006056"/>
    </source>
</evidence>
<dbReference type="PANTHER" id="PTHR11091:SF0">
    <property type="entry name" value="MALATE DEHYDROGENASE"/>
    <property type="match status" value="1"/>
</dbReference>
<dbReference type="InterPro" id="IPR003767">
    <property type="entry name" value="Malate/L-lactate_DH-like"/>
</dbReference>
<dbReference type="Gene3D" id="3.30.1370.60">
    <property type="entry name" value="Hypothetical oxidoreductase yiak, domain 2"/>
    <property type="match status" value="1"/>
</dbReference>
<dbReference type="EMBL" id="JBHLUK010000002">
    <property type="protein sequence ID" value="MFC0422660.1"/>
    <property type="molecule type" value="Genomic_DNA"/>
</dbReference>
<dbReference type="Proteomes" id="UP001589855">
    <property type="component" value="Unassembled WGS sequence"/>
</dbReference>
<evidence type="ECO:0000313" key="4">
    <source>
        <dbReference type="Proteomes" id="UP001589855"/>
    </source>
</evidence>
<dbReference type="Gene3D" id="1.10.1530.10">
    <property type="match status" value="1"/>
</dbReference>
<dbReference type="PANTHER" id="PTHR11091">
    <property type="entry name" value="OXIDOREDUCTASE-RELATED"/>
    <property type="match status" value="1"/>
</dbReference>
<name>A0ABV6JZP8_9LACO</name>
<dbReference type="RefSeq" id="WP_137643860.1">
    <property type="nucleotide sequence ID" value="NZ_BAABRM010000001.1"/>
</dbReference>
<dbReference type="InterPro" id="IPR036111">
    <property type="entry name" value="Mal/L-sulfo/L-lacto_DH-like_sf"/>
</dbReference>
<keyword evidence="2" id="KW-0560">Oxidoreductase</keyword>
<accession>A0ABV6JZP8</accession>
<organism evidence="3 4">
    <name type="scientific">Lactiplantibacillus plajomi</name>
    <dbReference type="NCBI Taxonomy" id="1457217"/>
    <lineage>
        <taxon>Bacteria</taxon>
        <taxon>Bacillati</taxon>
        <taxon>Bacillota</taxon>
        <taxon>Bacilli</taxon>
        <taxon>Lactobacillales</taxon>
        <taxon>Lactobacillaceae</taxon>
        <taxon>Lactiplantibacillus</taxon>
    </lineage>
</organism>
<gene>
    <name evidence="3" type="ORF">ACFFGS_00490</name>
</gene>
<dbReference type="Pfam" id="PF02615">
    <property type="entry name" value="Ldh_2"/>
    <property type="match status" value="1"/>
</dbReference>
<dbReference type="SUPFAM" id="SSF89733">
    <property type="entry name" value="L-sulfolactate dehydrogenase-like"/>
    <property type="match status" value="1"/>
</dbReference>
<protein>
    <submittedName>
        <fullName evidence="3">Ldh family oxidoreductase</fullName>
    </submittedName>
</protein>
<dbReference type="InterPro" id="IPR043143">
    <property type="entry name" value="Mal/L-sulf/L-lact_DH-like_NADP"/>
</dbReference>
<evidence type="ECO:0000256" key="2">
    <source>
        <dbReference type="ARBA" id="ARBA00023002"/>
    </source>
</evidence>
<sequence>MRISAEAERQFLEAVFKAQQFNAQDGALLADTLVDADLRGISSHGIQRLDWYTRMMKDHVLEPTHQPEVVKETATSLLVDANKSMGQIASGFTMNKLIEKAKKMGLAMAVIRNSNHFGTAGYYSRMACKHGLIGISTTNTRPLVVPTNALEAFLGSNAFAFTFPAKPHPFVFDGATSVVSSGKIQVLAKKGEKIPGDWAVDENRHVLHDAQKVEDNLGTIAFSAHRPGGGVLTLGGQDEVNSNYKGFGNSLIIEILTGILAQGSLSADTNVGKHDFSQFFMVIDPSVFGDLDVLTANVSDMFDRIRHLKHLPGTKIMIPGDREYKHYDENLVQGVSIDDKTIAEMQAIGQAYGVPVPAAL</sequence>
<keyword evidence="4" id="KW-1185">Reference proteome</keyword>
<comment type="similarity">
    <text evidence="1">Belongs to the LDH2/MDH2 oxidoreductase family.</text>
</comment>
<reference evidence="3 4" key="1">
    <citation type="submission" date="2024-09" db="EMBL/GenBank/DDBJ databases">
        <authorList>
            <person name="Sun Q."/>
            <person name="Mori K."/>
        </authorList>
    </citation>
    <scope>NUCLEOTIDE SEQUENCE [LARGE SCALE GENOMIC DNA]</scope>
    <source>
        <strain evidence="3 4">TBRC 4575</strain>
    </source>
</reference>
<comment type="caution">
    <text evidence="3">The sequence shown here is derived from an EMBL/GenBank/DDBJ whole genome shotgun (WGS) entry which is preliminary data.</text>
</comment>
<evidence type="ECO:0000313" key="3">
    <source>
        <dbReference type="EMBL" id="MFC0422660.1"/>
    </source>
</evidence>
<dbReference type="InterPro" id="IPR043144">
    <property type="entry name" value="Mal/L-sulf/L-lact_DH-like_ah"/>
</dbReference>